<evidence type="ECO:0000256" key="1">
    <source>
        <dbReference type="ARBA" id="ARBA00009437"/>
    </source>
</evidence>
<proteinExistence type="inferred from homology"/>
<dbReference type="PANTHER" id="PTHR30126:SF39">
    <property type="entry name" value="HTH-TYPE TRANSCRIPTIONAL REGULATOR CYSL"/>
    <property type="match status" value="1"/>
</dbReference>
<dbReference type="GO" id="GO:0000976">
    <property type="term" value="F:transcription cis-regulatory region binding"/>
    <property type="evidence" value="ECO:0007669"/>
    <property type="project" value="TreeGrafter"/>
</dbReference>
<evidence type="ECO:0000259" key="5">
    <source>
        <dbReference type="PROSITE" id="PS50931"/>
    </source>
</evidence>
<dbReference type="Pfam" id="PF00126">
    <property type="entry name" value="HTH_1"/>
    <property type="match status" value="1"/>
</dbReference>
<reference evidence="6 7" key="1">
    <citation type="submission" date="2015-07" db="EMBL/GenBank/DDBJ databases">
        <authorList>
            <person name="Noorani M."/>
        </authorList>
    </citation>
    <scope>NUCLEOTIDE SEQUENCE [LARGE SCALE GENOMIC DNA]</scope>
    <source>
        <strain evidence="6">LMG730</strain>
    </source>
</reference>
<keyword evidence="2" id="KW-0805">Transcription regulation</keyword>
<dbReference type="Pfam" id="PF03466">
    <property type="entry name" value="LysR_substrate"/>
    <property type="match status" value="1"/>
</dbReference>
<dbReference type="PROSITE" id="PS50931">
    <property type="entry name" value="HTH_LYSR"/>
    <property type="match status" value="1"/>
</dbReference>
<dbReference type="InterPro" id="IPR036388">
    <property type="entry name" value="WH-like_DNA-bd_sf"/>
</dbReference>
<comment type="similarity">
    <text evidence="1">Belongs to the LysR transcriptional regulatory family.</text>
</comment>
<dbReference type="SUPFAM" id="SSF46785">
    <property type="entry name" value="Winged helix' DNA-binding domain"/>
    <property type="match status" value="1"/>
</dbReference>
<dbReference type="Proteomes" id="UP000045978">
    <property type="component" value="Unassembled WGS sequence"/>
</dbReference>
<dbReference type="RefSeq" id="WP_053836760.1">
    <property type="nucleotide sequence ID" value="NZ_CP076251.1"/>
</dbReference>
<evidence type="ECO:0000313" key="6">
    <source>
        <dbReference type="EMBL" id="CTP82525.1"/>
    </source>
</evidence>
<keyword evidence="3" id="KW-0238">DNA-binding</keyword>
<dbReference type="SUPFAM" id="SSF53850">
    <property type="entry name" value="Periplasmic binding protein-like II"/>
    <property type="match status" value="1"/>
</dbReference>
<dbReference type="InterPro" id="IPR000847">
    <property type="entry name" value="LysR_HTH_N"/>
</dbReference>
<evidence type="ECO:0000256" key="3">
    <source>
        <dbReference type="ARBA" id="ARBA00023125"/>
    </source>
</evidence>
<name>A0A0K2ZGQ3_9XANT</name>
<dbReference type="Gene3D" id="1.10.10.10">
    <property type="entry name" value="Winged helix-like DNA-binding domain superfamily/Winged helix DNA-binding domain"/>
    <property type="match status" value="1"/>
</dbReference>
<dbReference type="EMBL" id="CXOJ01000002">
    <property type="protein sequence ID" value="CTP82525.1"/>
    <property type="molecule type" value="Genomic_DNA"/>
</dbReference>
<dbReference type="AlphaFoldDB" id="A0A0K2ZGQ3"/>
<evidence type="ECO:0000256" key="2">
    <source>
        <dbReference type="ARBA" id="ARBA00023015"/>
    </source>
</evidence>
<dbReference type="Gene3D" id="3.40.190.290">
    <property type="match status" value="1"/>
</dbReference>
<sequence>MTLEQLALFVAVAERQHLTLGAQAAHRTPSAASAAIKALETQYGVPLFHRVGRGIVLTAAGAAFFEEAKAILARTRAAQLALSEWRGVLRGTLDLHASQTVASYWLPMRLVAFHARFPQIEIRLSVGNTESVARAVAAGRAELGFVEGGVHDPQLQLSVLGQDRLVLVAAPTHPLAGRLRLGLPRLAETSTWIMRESGSGTRSEFEAALRAAGVAPERLRVALTLPSNEAVLSAVHAGHSLAAISQLAAAPWLDSGRLQRVGAALGARTFHALRHRERSLGAAAAALLDSGGETAARG</sequence>
<dbReference type="FunFam" id="1.10.10.10:FF:000001">
    <property type="entry name" value="LysR family transcriptional regulator"/>
    <property type="match status" value="1"/>
</dbReference>
<dbReference type="GO" id="GO:0003700">
    <property type="term" value="F:DNA-binding transcription factor activity"/>
    <property type="evidence" value="ECO:0007669"/>
    <property type="project" value="InterPro"/>
</dbReference>
<gene>
    <name evidence="6" type="ORF">XTPLMG730_0086</name>
</gene>
<protein>
    <submittedName>
        <fullName evidence="6">LysR family transcriptional regulator</fullName>
    </submittedName>
</protein>
<feature type="domain" description="HTH lysR-type" evidence="5">
    <location>
        <begin position="1"/>
        <end position="58"/>
    </location>
</feature>
<evidence type="ECO:0000313" key="7">
    <source>
        <dbReference type="Proteomes" id="UP000045978"/>
    </source>
</evidence>
<dbReference type="PANTHER" id="PTHR30126">
    <property type="entry name" value="HTH-TYPE TRANSCRIPTIONAL REGULATOR"/>
    <property type="match status" value="1"/>
</dbReference>
<accession>A0A0K2ZGQ3</accession>
<evidence type="ECO:0000256" key="4">
    <source>
        <dbReference type="ARBA" id="ARBA00023163"/>
    </source>
</evidence>
<organism evidence="6 7">
    <name type="scientific">Xanthomonas graminis pv. phlei</name>
    <dbReference type="NCBI Taxonomy" id="487906"/>
    <lineage>
        <taxon>Bacteria</taxon>
        <taxon>Pseudomonadati</taxon>
        <taxon>Pseudomonadota</taxon>
        <taxon>Gammaproteobacteria</taxon>
        <taxon>Lysobacterales</taxon>
        <taxon>Lysobacteraceae</taxon>
        <taxon>Xanthomonas</taxon>
        <taxon>Xanthomonas translucens group</taxon>
        <taxon>Xanthomonas graminis</taxon>
    </lineage>
</organism>
<dbReference type="InterPro" id="IPR036390">
    <property type="entry name" value="WH_DNA-bd_sf"/>
</dbReference>
<dbReference type="InterPro" id="IPR005119">
    <property type="entry name" value="LysR_subst-bd"/>
</dbReference>
<keyword evidence="4" id="KW-0804">Transcription</keyword>